<dbReference type="PATRIC" id="fig|742818.3.peg.1704"/>
<dbReference type="RefSeq" id="WP_009139805.1">
    <property type="nucleotide sequence ID" value="NZ_JH815199.1"/>
</dbReference>
<evidence type="ECO:0000313" key="3">
    <source>
        <dbReference type="EMBL" id="EJZ83107.1"/>
    </source>
</evidence>
<feature type="region of interest" description="Disordered" evidence="1">
    <location>
        <begin position="1"/>
        <end position="31"/>
    </location>
</feature>
<feature type="compositionally biased region" description="Basic and acidic residues" evidence="1">
    <location>
        <begin position="128"/>
        <end position="150"/>
    </location>
</feature>
<accession>K0YHX4</accession>
<evidence type="ECO:0000256" key="1">
    <source>
        <dbReference type="SAM" id="MobiDB-lite"/>
    </source>
</evidence>
<evidence type="ECO:0000256" key="2">
    <source>
        <dbReference type="SAM" id="Phobius"/>
    </source>
</evidence>
<proteinExistence type="predicted"/>
<keyword evidence="2" id="KW-1133">Transmembrane helix</keyword>
<sequence>MARKEKGSTHLFKDMATSLHIKKNTAGRSNEISLSVLDGLKSQADDRLGEADQKVRLGDLSIFTVSPKKEKKASFIDRPSSSSADSSHQGASRIAQESKRAAKRKEEGKASSGEKGDTTRPRSFVPELPKRDASANTRKERMRERALADPDAEIKRRKRARRIRRAIVATLVSSVSVAALAIGGLYVTREYQEYTRSMGLLDKAFTEISRADELVIEMDEIVTQEVTEASRDEMASVGQGMEDAELHLKAATAFAEEVTADMASQESKDAAAKVVESADARRAMMQHAEVLMKADIEALEAVSVAEEAWNVVEEANGLMQEAAALVSDTTVENTRESQAKSEQATELLEGASAKLDEASGLYPEADFSVLREYIAKRIEQNGFAVQSDQAIYVQDKATAESFNEEYNRADTEAVDLASRLPEKPAQPILDAFQENVEEERALYFEARQRAAESDAFIREYLGEPIG</sequence>
<keyword evidence="2" id="KW-0472">Membrane</keyword>
<feature type="region of interest" description="Disordered" evidence="1">
    <location>
        <begin position="50"/>
        <end position="150"/>
    </location>
</feature>
<dbReference type="HOGENOM" id="CLU_047000_0_0_11"/>
<dbReference type="eggNOG" id="ENOG5031THM">
    <property type="taxonomic scope" value="Bacteria"/>
</dbReference>
<organism evidence="3 4">
    <name type="scientific">Slackia piriformis YIT 12062</name>
    <dbReference type="NCBI Taxonomy" id="742818"/>
    <lineage>
        <taxon>Bacteria</taxon>
        <taxon>Bacillati</taxon>
        <taxon>Actinomycetota</taxon>
        <taxon>Coriobacteriia</taxon>
        <taxon>Eggerthellales</taxon>
        <taxon>Eggerthellaceae</taxon>
        <taxon>Slackia</taxon>
    </lineage>
</organism>
<reference evidence="3 4" key="1">
    <citation type="submission" date="2012-08" db="EMBL/GenBank/DDBJ databases">
        <title>The Genome Sequence of Slackia piriformis YIT 12062.</title>
        <authorList>
            <consortium name="The Broad Institute Genome Sequencing Platform"/>
            <person name="Earl A."/>
            <person name="Ward D."/>
            <person name="Feldgarden M."/>
            <person name="Gevers D."/>
            <person name="Morotomi M."/>
            <person name="Walker B."/>
            <person name="Young S.K."/>
            <person name="Zeng Q."/>
            <person name="Gargeya S."/>
            <person name="Fitzgerald M."/>
            <person name="Haas B."/>
            <person name="Abouelleil A."/>
            <person name="Alvarado L."/>
            <person name="Arachchi H.M."/>
            <person name="Berlin A.M."/>
            <person name="Chapman S.B."/>
            <person name="Goldberg J."/>
            <person name="Griggs A."/>
            <person name="Gujja S."/>
            <person name="Hansen M."/>
            <person name="Howarth C."/>
            <person name="Imamovic A."/>
            <person name="Larimer J."/>
            <person name="McCowen C."/>
            <person name="Montmayeur A."/>
            <person name="Murphy C."/>
            <person name="Neiman D."/>
            <person name="Pearson M."/>
            <person name="Priest M."/>
            <person name="Roberts A."/>
            <person name="Saif S."/>
            <person name="Shea T."/>
            <person name="Sisk P."/>
            <person name="Sykes S."/>
            <person name="Wortman J."/>
            <person name="Nusbaum C."/>
            <person name="Birren B."/>
        </authorList>
    </citation>
    <scope>NUCLEOTIDE SEQUENCE [LARGE SCALE GENOMIC DNA]</scope>
    <source>
        <strain evidence="3 4">YIT 12062</strain>
    </source>
</reference>
<feature type="compositionally biased region" description="Basic and acidic residues" evidence="1">
    <location>
        <begin position="96"/>
        <end position="120"/>
    </location>
</feature>
<feature type="transmembrane region" description="Helical" evidence="2">
    <location>
        <begin position="166"/>
        <end position="187"/>
    </location>
</feature>
<dbReference type="Proteomes" id="UP000006069">
    <property type="component" value="Unassembled WGS sequence"/>
</dbReference>
<protein>
    <recommendedName>
        <fullName evidence="5">DUF5667 domain-containing protein</fullName>
    </recommendedName>
</protein>
<dbReference type="OrthoDB" id="3174596at2"/>
<gene>
    <name evidence="3" type="ORF">HMPREF9451_01620</name>
</gene>
<feature type="compositionally biased region" description="Basic and acidic residues" evidence="1">
    <location>
        <begin position="1"/>
        <end position="13"/>
    </location>
</feature>
<keyword evidence="4" id="KW-1185">Reference proteome</keyword>
<evidence type="ECO:0000313" key="4">
    <source>
        <dbReference type="Proteomes" id="UP000006069"/>
    </source>
</evidence>
<feature type="compositionally biased region" description="Low complexity" evidence="1">
    <location>
        <begin position="76"/>
        <end position="92"/>
    </location>
</feature>
<dbReference type="AlphaFoldDB" id="K0YHX4"/>
<name>K0YHX4_9ACTN</name>
<dbReference type="EMBL" id="ADMD01000009">
    <property type="protein sequence ID" value="EJZ83107.1"/>
    <property type="molecule type" value="Genomic_DNA"/>
</dbReference>
<evidence type="ECO:0008006" key="5">
    <source>
        <dbReference type="Google" id="ProtNLM"/>
    </source>
</evidence>
<dbReference type="InParanoid" id="K0YHX4"/>
<comment type="caution">
    <text evidence="3">The sequence shown here is derived from an EMBL/GenBank/DDBJ whole genome shotgun (WGS) entry which is preliminary data.</text>
</comment>
<keyword evidence="2" id="KW-0812">Transmembrane</keyword>